<evidence type="ECO:0000256" key="1">
    <source>
        <dbReference type="SAM" id="MobiDB-lite"/>
    </source>
</evidence>
<dbReference type="Proteomes" id="UP000198848">
    <property type="component" value="Unassembled WGS sequence"/>
</dbReference>
<reference evidence="3" key="1">
    <citation type="submission" date="2016-10" db="EMBL/GenBank/DDBJ databases">
        <authorList>
            <person name="Varghese N."/>
            <person name="Submissions S."/>
        </authorList>
    </citation>
    <scope>NUCLEOTIDE SEQUENCE [LARGE SCALE GENOMIC DNA]</scope>
    <source>
        <strain evidence="3">DSM 24767</strain>
    </source>
</reference>
<proteinExistence type="predicted"/>
<feature type="region of interest" description="Disordered" evidence="1">
    <location>
        <begin position="655"/>
        <end position="675"/>
    </location>
</feature>
<organism evidence="2 3">
    <name type="scientific">Natronobacterium texcoconense</name>
    <dbReference type="NCBI Taxonomy" id="1095778"/>
    <lineage>
        <taxon>Archaea</taxon>
        <taxon>Methanobacteriati</taxon>
        <taxon>Methanobacteriota</taxon>
        <taxon>Stenosarchaea group</taxon>
        <taxon>Halobacteria</taxon>
        <taxon>Halobacteriales</taxon>
        <taxon>Natrialbaceae</taxon>
        <taxon>Natronobacterium</taxon>
    </lineage>
</organism>
<accession>A0A1H1ED50</accession>
<dbReference type="EMBL" id="FNLC01000002">
    <property type="protein sequence ID" value="SDQ86349.1"/>
    <property type="molecule type" value="Genomic_DNA"/>
</dbReference>
<feature type="region of interest" description="Disordered" evidence="1">
    <location>
        <begin position="852"/>
        <end position="882"/>
    </location>
</feature>
<evidence type="ECO:0000313" key="3">
    <source>
        <dbReference type="Proteomes" id="UP000198848"/>
    </source>
</evidence>
<evidence type="ECO:0000313" key="2">
    <source>
        <dbReference type="EMBL" id="SDQ86349.1"/>
    </source>
</evidence>
<gene>
    <name evidence="2" type="ORF">SAMN04489842_1532</name>
</gene>
<sequence length="902" mass="99957">MIVGSGTVATFALTGYAGATTDDADDDGETTLSSDLESVLELVPAESTLDASYQRLQYVHVENTDDELDHQTRRTLDDLEEVDPDTVSDVISVVADDGRVRLSAVTGSFDRPDIGGSEEDDNWLVGDLDGEDAFAAADGKMIVASGEDANEVVQTAVDAVHGDADSILASPEETEPVFERLESMEYVTFFPNVEDYAYFEFDGEVSSFAVGFQQPPMALSGTTENEYVVAAESTVDDDWLLERIERIEQGQFVETTVDRSDGFVHVEAVVDQPPERDRDAAPDASVRARADADEGVVTFEHADGETIDTENLEVWKDGELADDQPADDHVTFAEGDRFELETGPLADVGLRWFDESEDVYYYYDTALVGRNSFETSHDIDDDTVEITYVGELEADPARLELVHRDDERTDLERRTLDDVLESLTTGDSITVDDVTLGDRVSLELSVPANPNRGQRSLARHRVRPPRMFISRRESGVVARYHDDQDRDADEFRVLVDDETASVQFTDETDTLSAGDEIELGDVSHGSTVTIEWLEPDEPTVIEETVVYPYSRVDMTYDDASGTVTVDYEDGDEIDADDLELRIDDEPAADQPADEYDTFEPGDELTTAVDPFATAEFVWEGPDDTEHRFGQVIAGRESLDAAYDPDAETVELVYTGEQSADPESLSVDRRDDVSSEDDENLFAQEYDTLTTGDSVVIEDVGLEERITVMLVQEGENHVSRRSIFRFRPEPQWAFTFSDRDDGLVAVYREESDRDAANFELLADGEPADVQPSDRYDTLTRGDELAVGEFEAGTELVIQWIVPDEPREIRDHVVVPEAEFEFEYHSDDEEVTVEHAGGDEIAASELGVIVEPTSAEPSGWDEDGMVTEGDSTTVDAEPEGGRDPIGVAVVFREQNLIDRERIED</sequence>
<dbReference type="STRING" id="1095778.SAMN04489842_1532"/>
<protein>
    <submittedName>
        <fullName evidence="2">Uncharacterized protein</fullName>
    </submittedName>
</protein>
<name>A0A1H1ED50_NATTX</name>
<dbReference type="AlphaFoldDB" id="A0A1H1ED50"/>
<keyword evidence="3" id="KW-1185">Reference proteome</keyword>